<protein>
    <submittedName>
        <fullName evidence="1">Uncharacterized protein</fullName>
    </submittedName>
</protein>
<comment type="caution">
    <text evidence="1">The sequence shown here is derived from an EMBL/GenBank/DDBJ whole genome shotgun (WGS) entry which is preliminary data.</text>
</comment>
<organism evidence="1">
    <name type="scientific">marine sediment metagenome</name>
    <dbReference type="NCBI Taxonomy" id="412755"/>
    <lineage>
        <taxon>unclassified sequences</taxon>
        <taxon>metagenomes</taxon>
        <taxon>ecological metagenomes</taxon>
    </lineage>
</organism>
<dbReference type="EMBL" id="LAZR01059550">
    <property type="protein sequence ID" value="KKK67565.1"/>
    <property type="molecule type" value="Genomic_DNA"/>
</dbReference>
<feature type="non-terminal residue" evidence="1">
    <location>
        <position position="97"/>
    </location>
</feature>
<name>A0A0F8Y1X0_9ZZZZ</name>
<dbReference type="AlphaFoldDB" id="A0A0F8Y1X0"/>
<reference evidence="1" key="1">
    <citation type="journal article" date="2015" name="Nature">
        <title>Complex archaea that bridge the gap between prokaryotes and eukaryotes.</title>
        <authorList>
            <person name="Spang A."/>
            <person name="Saw J.H."/>
            <person name="Jorgensen S.L."/>
            <person name="Zaremba-Niedzwiedzka K."/>
            <person name="Martijn J."/>
            <person name="Lind A.E."/>
            <person name="van Eijk R."/>
            <person name="Schleper C."/>
            <person name="Guy L."/>
            <person name="Ettema T.J."/>
        </authorList>
    </citation>
    <scope>NUCLEOTIDE SEQUENCE</scope>
</reference>
<gene>
    <name evidence="1" type="ORF">LCGC14_2952830</name>
</gene>
<accession>A0A0F8Y1X0</accession>
<proteinExistence type="predicted"/>
<sequence>MTFSPSPEQIQRVQWKIAEVRGWTDLIMSQSSWERKPYLNGINPENGRMSIVPNYPTDRNASYELVKDLHLLGPMPAMIECLEYLRSEGWRWAECEG</sequence>
<evidence type="ECO:0000313" key="1">
    <source>
        <dbReference type="EMBL" id="KKK67565.1"/>
    </source>
</evidence>